<evidence type="ECO:0000256" key="4">
    <source>
        <dbReference type="ARBA" id="ARBA00022490"/>
    </source>
</evidence>
<dbReference type="GO" id="GO:0006888">
    <property type="term" value="P:endoplasmic reticulum to Golgi vesicle-mediated transport"/>
    <property type="evidence" value="ECO:0007669"/>
    <property type="project" value="TreeGrafter"/>
</dbReference>
<keyword evidence="16" id="KW-1185">Reference proteome</keyword>
<evidence type="ECO:0000256" key="9">
    <source>
        <dbReference type="ARBA" id="ARBA00023136"/>
    </source>
</evidence>
<dbReference type="InterPro" id="IPR037067">
    <property type="entry name" value="Coatomer_gsu_app_sf"/>
</dbReference>
<comment type="subunit">
    <text evidence="11">Oligomeric complex.</text>
</comment>
<accession>A0AA88HT07</accession>
<dbReference type="InterPro" id="IPR016024">
    <property type="entry name" value="ARM-type_fold"/>
</dbReference>
<dbReference type="InterPro" id="IPR032154">
    <property type="entry name" value="Coatomer_g_Cpla"/>
</dbReference>
<reference evidence="15" key="1">
    <citation type="submission" date="2023-07" db="EMBL/GenBank/DDBJ databases">
        <title>Chromosome-level genome assembly of Artemia franciscana.</title>
        <authorList>
            <person name="Jo E."/>
        </authorList>
    </citation>
    <scope>NUCLEOTIDE SEQUENCE</scope>
    <source>
        <tissue evidence="15">Whole body</tissue>
    </source>
</reference>
<keyword evidence="4 11" id="KW-0963">Cytoplasm</keyword>
<evidence type="ECO:0000256" key="10">
    <source>
        <dbReference type="ARBA" id="ARBA00023329"/>
    </source>
</evidence>
<dbReference type="GO" id="GO:0005198">
    <property type="term" value="F:structural molecule activity"/>
    <property type="evidence" value="ECO:0007669"/>
    <property type="project" value="InterPro"/>
</dbReference>
<keyword evidence="10 11" id="KW-0968">Cytoplasmic vesicle</keyword>
<evidence type="ECO:0000259" key="13">
    <source>
        <dbReference type="Pfam" id="PF08752"/>
    </source>
</evidence>
<sequence>MFSSKRDKKDEEHLEDGNPFGNLDKSTLLLEASSLFNETSLNTKKCTFCLGKILVLLNQGESMSRAEATKMFFAATKLAQSRDVNLRRMMYLAIKELSQKADDVIMATQTLIKDVTGKDDNCKAPALRALLAVIDTSMIQSIERYIRESLINRNLPALSSAALVSSIHLLKTCPDLVGRSVRHIQQVALSSDNQMVQYQSVALYYNARKGAKQDLMKMFEKLLDHLNSPYAMCFLIRIVAKLTQDGDDSEHLMDFLRTCTRHKSDMVRYEAAAAIVNLKNQPSGSLKAAVSVLQLFLASSKTVLRYAAVRTLNMVLTIHPGIVNLCNLDLENLCSDSNSLVATLANTTLLNTCNESSVDRLMRQVSNFVSDISDELKIAVVQNIRTLCRRFPKKYGSLLSTLASFFSKGGGLEYKSATVDTIIAIIEDNPEAKELGLAHLCEFIQDCEHTSLAVRILYLLGQEGPRVKHPRRYIRYIYNCTQLEKFDVRAAAISALAYFGALCKDLLPDVLFVLDCCKIDRDDEVRDRATMFHVLLTQKNLYTLIKLEVSLPMLEKALLAYIEARDFDRSFDIGTVPLALAEKPPAIETILAARPKQSQSDLPQENFKFLPDFPEFAAYGPLFKMSDPIILSDIDMKRYAKLVKHVFNNHIVLEFICVNTINNQILENVSVELGVSDEFDLDASIPCPTLEYNMEGRIYVSLAFPESVSVSVVSFPAKLLYSLKEDISGNPNCVILDDYPINEVEIEVSDHCKKVEQWNFNELWEEMGEGCEIAETFLLQEPTLNDAVWKVTNHLGLKPCMDSNSVPSGKSTHTVMLSGLFRGGYNLLAIGWMGLSEEGIYIKLVLRSSSTEISELIVSTMAC</sequence>
<evidence type="ECO:0000256" key="1">
    <source>
        <dbReference type="ARBA" id="ARBA00004255"/>
    </source>
</evidence>
<dbReference type="InterPro" id="IPR011989">
    <property type="entry name" value="ARM-like"/>
</dbReference>
<comment type="similarity">
    <text evidence="2 11">Belongs to the COPG family.</text>
</comment>
<dbReference type="GO" id="GO:0072384">
    <property type="term" value="P:organelle transport along microtubule"/>
    <property type="evidence" value="ECO:0007669"/>
    <property type="project" value="TreeGrafter"/>
</dbReference>
<evidence type="ECO:0000256" key="6">
    <source>
        <dbReference type="ARBA" id="ARBA00022892"/>
    </source>
</evidence>
<dbReference type="GO" id="GO:0030126">
    <property type="term" value="C:COPI vesicle coat"/>
    <property type="evidence" value="ECO:0007669"/>
    <property type="project" value="InterPro"/>
</dbReference>
<keyword evidence="9 11" id="KW-0472">Membrane</keyword>
<dbReference type="Gene3D" id="2.60.40.1480">
    <property type="entry name" value="Coatomer, gamma subunit, appendage domain"/>
    <property type="match status" value="1"/>
</dbReference>
<dbReference type="InterPro" id="IPR017106">
    <property type="entry name" value="Coatomer_gsu"/>
</dbReference>
<dbReference type="InterPro" id="IPR009028">
    <property type="entry name" value="Coatomer/calthrin_app_sub_C"/>
</dbReference>
<evidence type="ECO:0000259" key="12">
    <source>
        <dbReference type="Pfam" id="PF01602"/>
    </source>
</evidence>
<evidence type="ECO:0000256" key="7">
    <source>
        <dbReference type="ARBA" id="ARBA00022927"/>
    </source>
</evidence>
<dbReference type="GO" id="GO:0005783">
    <property type="term" value="C:endoplasmic reticulum"/>
    <property type="evidence" value="ECO:0007669"/>
    <property type="project" value="TreeGrafter"/>
</dbReference>
<evidence type="ECO:0000256" key="3">
    <source>
        <dbReference type="ARBA" id="ARBA00022448"/>
    </source>
</evidence>
<dbReference type="InterPro" id="IPR002553">
    <property type="entry name" value="Clathrin/coatomer_adapt-like_N"/>
</dbReference>
<keyword evidence="6 11" id="KW-0931">ER-Golgi transport</keyword>
<evidence type="ECO:0000256" key="8">
    <source>
        <dbReference type="ARBA" id="ARBA00023034"/>
    </source>
</evidence>
<dbReference type="AlphaFoldDB" id="A0AA88HT07"/>
<comment type="function">
    <text evidence="11">The coatomer is a cytosolic protein complex that binds to dilysine motifs and reversibly associates with Golgi non-clathrin-coated vesicles, which further mediate biosynthetic protein transport from the ER, via the Golgi up to the trans Golgi network. Coatomer complex is required for budding from Golgi membranes, and is essential for the retrograde Golgi-to-ER transport of dilysine-tagged proteins.</text>
</comment>
<keyword evidence="3 11" id="KW-0813">Transport</keyword>
<dbReference type="SUPFAM" id="SSF48371">
    <property type="entry name" value="ARM repeat"/>
    <property type="match status" value="1"/>
</dbReference>
<organism evidence="15 16">
    <name type="scientific">Artemia franciscana</name>
    <name type="common">Brine shrimp</name>
    <name type="synonym">Artemia sanfranciscana</name>
    <dbReference type="NCBI Taxonomy" id="6661"/>
    <lineage>
        <taxon>Eukaryota</taxon>
        <taxon>Metazoa</taxon>
        <taxon>Ecdysozoa</taxon>
        <taxon>Arthropoda</taxon>
        <taxon>Crustacea</taxon>
        <taxon>Branchiopoda</taxon>
        <taxon>Anostraca</taxon>
        <taxon>Artemiidae</taxon>
        <taxon>Artemia</taxon>
    </lineage>
</organism>
<evidence type="ECO:0000259" key="14">
    <source>
        <dbReference type="Pfam" id="PF16381"/>
    </source>
</evidence>
<evidence type="ECO:0000313" key="16">
    <source>
        <dbReference type="Proteomes" id="UP001187531"/>
    </source>
</evidence>
<protein>
    <recommendedName>
        <fullName evidence="11">Coatomer subunit gamma</fullName>
    </recommendedName>
</protein>
<gene>
    <name evidence="15" type="ORF">QYM36_009006</name>
</gene>
<dbReference type="GO" id="GO:0006891">
    <property type="term" value="P:intra-Golgi vesicle-mediated transport"/>
    <property type="evidence" value="ECO:0007669"/>
    <property type="project" value="TreeGrafter"/>
</dbReference>
<dbReference type="InterPro" id="IPR013040">
    <property type="entry name" value="Coatomer_gsu_app_Ig-like_dom"/>
</dbReference>
<dbReference type="Gene3D" id="3.30.310.10">
    <property type="entry name" value="TATA-Binding Protein"/>
    <property type="match status" value="1"/>
</dbReference>
<dbReference type="GO" id="GO:0005793">
    <property type="term" value="C:endoplasmic reticulum-Golgi intermediate compartment"/>
    <property type="evidence" value="ECO:0007669"/>
    <property type="project" value="TreeGrafter"/>
</dbReference>
<feature type="domain" description="Coatomer gamma subunit appendage Ig-like subdomain" evidence="13">
    <location>
        <begin position="610"/>
        <end position="746"/>
    </location>
</feature>
<comment type="caution">
    <text evidence="15">The sequence shown here is derived from an EMBL/GenBank/DDBJ whole genome shotgun (WGS) entry which is preliminary data.</text>
</comment>
<feature type="domain" description="Clathrin/coatomer adaptor adaptin-like N-terminal" evidence="12">
    <location>
        <begin position="33"/>
        <end position="538"/>
    </location>
</feature>
<dbReference type="SUPFAM" id="SSF55711">
    <property type="entry name" value="Subdomain of clathrin and coatomer appendage domain"/>
    <property type="match status" value="1"/>
</dbReference>
<dbReference type="Pfam" id="PF16381">
    <property type="entry name" value="Coatomer_g_Cpla"/>
    <property type="match status" value="1"/>
</dbReference>
<evidence type="ECO:0000256" key="2">
    <source>
        <dbReference type="ARBA" id="ARBA00010720"/>
    </source>
</evidence>
<dbReference type="GO" id="GO:0009306">
    <property type="term" value="P:protein secretion"/>
    <property type="evidence" value="ECO:0007669"/>
    <property type="project" value="TreeGrafter"/>
</dbReference>
<dbReference type="PANTHER" id="PTHR10261:SF0">
    <property type="entry name" value="COATOMER SUBUNIT GAMMA-2"/>
    <property type="match status" value="1"/>
</dbReference>
<dbReference type="Proteomes" id="UP001187531">
    <property type="component" value="Unassembled WGS sequence"/>
</dbReference>
<dbReference type="InterPro" id="IPR012295">
    <property type="entry name" value="TBP_dom_sf"/>
</dbReference>
<comment type="subcellular location">
    <subcellularLocation>
        <location evidence="11">Cytoplasm</location>
    </subcellularLocation>
    <subcellularLocation>
        <location evidence="1 11">Golgi apparatus membrane</location>
        <topology evidence="1 11">Peripheral membrane protein</topology>
        <orientation evidence="1 11">Cytoplasmic side</orientation>
    </subcellularLocation>
    <subcellularLocation>
        <location evidence="11">Cytoplasmic vesicle</location>
        <location evidence="11">COPI-coated vesicle membrane</location>
        <topology evidence="11">Peripheral membrane protein</topology>
        <orientation evidence="11">Cytoplasmic side</orientation>
    </subcellularLocation>
</comment>
<proteinExistence type="inferred from homology"/>
<dbReference type="Pfam" id="PF01602">
    <property type="entry name" value="Adaptin_N"/>
    <property type="match status" value="1"/>
</dbReference>
<feature type="domain" description="Coatomer subunit gamma C-terminal" evidence="14">
    <location>
        <begin position="749"/>
        <end position="860"/>
    </location>
</feature>
<keyword evidence="5" id="KW-0677">Repeat</keyword>
<dbReference type="EMBL" id="JAVRJZ010000013">
    <property type="protein sequence ID" value="KAK2714633.1"/>
    <property type="molecule type" value="Genomic_DNA"/>
</dbReference>
<dbReference type="GO" id="GO:0006886">
    <property type="term" value="P:intracellular protein transport"/>
    <property type="evidence" value="ECO:0007669"/>
    <property type="project" value="InterPro"/>
</dbReference>
<name>A0AA88HT07_ARTSF</name>
<dbReference type="GO" id="GO:0000139">
    <property type="term" value="C:Golgi membrane"/>
    <property type="evidence" value="ECO:0007669"/>
    <property type="project" value="UniProtKB-SubCell"/>
</dbReference>
<keyword evidence="8 11" id="KW-0333">Golgi apparatus</keyword>
<dbReference type="InterPro" id="IPR013041">
    <property type="entry name" value="Clathrin_app_Ig-like_sf"/>
</dbReference>
<dbReference type="Gene3D" id="1.25.10.10">
    <property type="entry name" value="Leucine-rich Repeat Variant"/>
    <property type="match status" value="1"/>
</dbReference>
<evidence type="ECO:0000256" key="11">
    <source>
        <dbReference type="PIRNR" id="PIRNR037093"/>
    </source>
</evidence>
<dbReference type="PANTHER" id="PTHR10261">
    <property type="entry name" value="COATOMER SUBUNIT GAMMA"/>
    <property type="match status" value="1"/>
</dbReference>
<evidence type="ECO:0000256" key="5">
    <source>
        <dbReference type="ARBA" id="ARBA00022737"/>
    </source>
</evidence>
<dbReference type="PIRSF" id="PIRSF037093">
    <property type="entry name" value="Coatomer_gamma_subunit"/>
    <property type="match status" value="1"/>
</dbReference>
<keyword evidence="7 11" id="KW-0653">Protein transport</keyword>
<evidence type="ECO:0000313" key="15">
    <source>
        <dbReference type="EMBL" id="KAK2714633.1"/>
    </source>
</evidence>
<dbReference type="SUPFAM" id="SSF49348">
    <property type="entry name" value="Clathrin adaptor appendage domain"/>
    <property type="match status" value="1"/>
</dbReference>
<dbReference type="Pfam" id="PF08752">
    <property type="entry name" value="COP-gamma_platf"/>
    <property type="match status" value="1"/>
</dbReference>